<evidence type="ECO:0000256" key="10">
    <source>
        <dbReference type="SAM" id="Phobius"/>
    </source>
</evidence>
<feature type="chain" id="PRO_5029648087" evidence="11">
    <location>
        <begin position="22"/>
        <end position="749"/>
    </location>
</feature>
<keyword evidence="5" id="KW-0677">Repeat</keyword>
<dbReference type="Pfam" id="PF00560">
    <property type="entry name" value="LRR_1"/>
    <property type="match status" value="4"/>
</dbReference>
<comment type="subcellular location">
    <subcellularLocation>
        <location evidence="1">Membrane</location>
    </subcellularLocation>
</comment>
<name>A0A7J0F8Y1_9ERIC</name>
<evidence type="ECO:0000256" key="1">
    <source>
        <dbReference type="ARBA" id="ARBA00004370"/>
    </source>
</evidence>
<evidence type="ECO:0000313" key="13">
    <source>
        <dbReference type="EMBL" id="GFY94649.1"/>
    </source>
</evidence>
<evidence type="ECO:0000256" key="9">
    <source>
        <dbReference type="PROSITE-ProRule" id="PRU10141"/>
    </source>
</evidence>
<keyword evidence="7 10" id="KW-0472">Membrane</keyword>
<keyword evidence="13" id="KW-0418">Kinase</keyword>
<evidence type="ECO:0000256" key="4">
    <source>
        <dbReference type="ARBA" id="ARBA00022729"/>
    </source>
</evidence>
<dbReference type="GO" id="GO:0005524">
    <property type="term" value="F:ATP binding"/>
    <property type="evidence" value="ECO:0007669"/>
    <property type="project" value="UniProtKB-UniRule"/>
</dbReference>
<dbReference type="PANTHER" id="PTHR45974">
    <property type="entry name" value="RECEPTOR-LIKE PROTEIN 55"/>
    <property type="match status" value="1"/>
</dbReference>
<keyword evidence="9" id="KW-0067">ATP-binding</keyword>
<dbReference type="GO" id="GO:0004672">
    <property type="term" value="F:protein kinase activity"/>
    <property type="evidence" value="ECO:0007669"/>
    <property type="project" value="InterPro"/>
</dbReference>
<dbReference type="SUPFAM" id="SSF52058">
    <property type="entry name" value="L domain-like"/>
    <property type="match status" value="1"/>
</dbReference>
<dbReference type="SUPFAM" id="SSF56112">
    <property type="entry name" value="Protein kinase-like (PK-like)"/>
    <property type="match status" value="1"/>
</dbReference>
<dbReference type="GO" id="GO:0016020">
    <property type="term" value="C:membrane"/>
    <property type="evidence" value="ECO:0007669"/>
    <property type="project" value="UniProtKB-SubCell"/>
</dbReference>
<dbReference type="FunFam" id="3.30.200.20:FF:000328">
    <property type="entry name" value="Leucine-rich repeat protein kinase family protein"/>
    <property type="match status" value="1"/>
</dbReference>
<feature type="signal peptide" evidence="11">
    <location>
        <begin position="1"/>
        <end position="21"/>
    </location>
</feature>
<dbReference type="PANTHER" id="PTHR45974:SF266">
    <property type="entry name" value="LEUCINE-RICH REPEAT RECEPTOR PROTEIN KINASE HPCA1"/>
    <property type="match status" value="1"/>
</dbReference>
<evidence type="ECO:0000313" key="14">
    <source>
        <dbReference type="Proteomes" id="UP000585474"/>
    </source>
</evidence>
<keyword evidence="8" id="KW-0325">Glycoprotein</keyword>
<dbReference type="InterPro" id="IPR017441">
    <property type="entry name" value="Protein_kinase_ATP_BS"/>
</dbReference>
<reference evidence="13 14" key="1">
    <citation type="submission" date="2019-07" db="EMBL/GenBank/DDBJ databases">
        <title>De Novo Assembly of kiwifruit Actinidia rufa.</title>
        <authorList>
            <person name="Sugita-Konishi S."/>
            <person name="Sato K."/>
            <person name="Mori E."/>
            <person name="Abe Y."/>
            <person name="Kisaki G."/>
            <person name="Hamano K."/>
            <person name="Suezawa K."/>
            <person name="Otani M."/>
            <person name="Fukuda T."/>
            <person name="Manabe T."/>
            <person name="Gomi K."/>
            <person name="Tabuchi M."/>
            <person name="Akimitsu K."/>
            <person name="Kataoka I."/>
        </authorList>
    </citation>
    <scope>NUCLEOTIDE SEQUENCE [LARGE SCALE GENOMIC DNA]</scope>
    <source>
        <strain evidence="14">cv. Fuchu</strain>
    </source>
</reference>
<dbReference type="AlphaFoldDB" id="A0A7J0F8Y1"/>
<dbReference type="OrthoDB" id="2015206at2759"/>
<dbReference type="EMBL" id="BJWL01000010">
    <property type="protein sequence ID" value="GFY94649.1"/>
    <property type="molecule type" value="Genomic_DNA"/>
</dbReference>
<dbReference type="InterPro" id="IPR001611">
    <property type="entry name" value="Leu-rich_rpt"/>
</dbReference>
<keyword evidence="4 11" id="KW-0732">Signal</keyword>
<dbReference type="Gene3D" id="3.30.200.20">
    <property type="entry name" value="Phosphorylase Kinase, domain 1"/>
    <property type="match status" value="1"/>
</dbReference>
<sequence length="749" mass="82138">MGSRVQVFLLVISIQILLVAAQTNEDFAVLKSLKDVWDNTPRNWEGSDPCGNGWVGIRCTNSRVTAITLASNGLTGKLSGDLPSLSELQTLDLSYNKGLTGPLPASIGSLKKLTNLSLNSNSFTGSIPPEIGYLSNLYWLDLADNMLSGRIPVSDGTTPGLDMLVNTKHFHFGKNQLSGTIPLKLFSSNMSLIHVLFEDNKLSGSIPSTLGLVQNLEVLRLDRNLLTGPVPSNLNNLVHVSELYLSNNQLSGSLPNLTGMDVLNYVDMSNNTFDESEIPPWFSTLQPLTTLVLRNNQLNGTLDVGSSYSDQLQLIDFQNNLIVAYEERGGFKYKLIAPSFSDLGNSSIYTSLEESLMHSFRFLQLPVDTVSLSNPTKNADDYLVLRLESFPSGEDRFNRTGISAVAFVLSNQTFKPPHNFGPFVFNADSYGYFAESTGHHKSSNTGIIIGAAAGGSVLLLLALLVGIYAFRQKRRAEIADKQNNPFAAWDPRKDSGDVPQLKGARSFSFEELKKCTNSFSEANVIGSGGYGQVYKGVLHSGRLVAVKRAQRGSMQGGLEFKTEIELLSRVHHKNVVSLVGFCFEHDEQMLVYEYIPNGSLKESLSGSSPCDMYVCGVGWDPAKSVRQPIEKGKYIVREVKQYMDKTKLLYNLQEILDPYILVTPLKGLEKFVDLALSCVEDAGAERPKMGDVVKEIENIMQIAGLNPNADSASTSSSYEAVSKGYDHPYSDESLFVYSGTFPPSKIEPQ</sequence>
<dbReference type="FunFam" id="3.80.10.10:FF:000383">
    <property type="entry name" value="Leucine-rich repeat receptor protein kinase EMS1"/>
    <property type="match status" value="1"/>
</dbReference>
<evidence type="ECO:0000256" key="2">
    <source>
        <dbReference type="ARBA" id="ARBA00022614"/>
    </source>
</evidence>
<dbReference type="PROSITE" id="PS50011">
    <property type="entry name" value="PROTEIN_KINASE_DOM"/>
    <property type="match status" value="1"/>
</dbReference>
<dbReference type="Gene3D" id="3.80.10.10">
    <property type="entry name" value="Ribonuclease Inhibitor"/>
    <property type="match status" value="2"/>
</dbReference>
<evidence type="ECO:0000256" key="6">
    <source>
        <dbReference type="ARBA" id="ARBA00022989"/>
    </source>
</evidence>
<keyword evidence="9" id="KW-0547">Nucleotide-binding</keyword>
<dbReference type="InterPro" id="IPR001245">
    <property type="entry name" value="Ser-Thr/Tyr_kinase_cat_dom"/>
</dbReference>
<evidence type="ECO:0000256" key="3">
    <source>
        <dbReference type="ARBA" id="ARBA00022692"/>
    </source>
</evidence>
<keyword evidence="13" id="KW-0808">Transferase</keyword>
<dbReference type="PROSITE" id="PS00107">
    <property type="entry name" value="PROTEIN_KINASE_ATP"/>
    <property type="match status" value="1"/>
</dbReference>
<evidence type="ECO:0000259" key="12">
    <source>
        <dbReference type="PROSITE" id="PS50011"/>
    </source>
</evidence>
<organism evidence="13 14">
    <name type="scientific">Actinidia rufa</name>
    <dbReference type="NCBI Taxonomy" id="165716"/>
    <lineage>
        <taxon>Eukaryota</taxon>
        <taxon>Viridiplantae</taxon>
        <taxon>Streptophyta</taxon>
        <taxon>Embryophyta</taxon>
        <taxon>Tracheophyta</taxon>
        <taxon>Spermatophyta</taxon>
        <taxon>Magnoliopsida</taxon>
        <taxon>eudicotyledons</taxon>
        <taxon>Gunneridae</taxon>
        <taxon>Pentapetalae</taxon>
        <taxon>asterids</taxon>
        <taxon>Ericales</taxon>
        <taxon>Actinidiaceae</taxon>
        <taxon>Actinidia</taxon>
    </lineage>
</organism>
<comment type="caution">
    <text evidence="13">The sequence shown here is derived from an EMBL/GenBank/DDBJ whole genome shotgun (WGS) entry which is preliminary data.</text>
</comment>
<protein>
    <submittedName>
        <fullName evidence="13">Leucine-rich repeat protein kinase family protein</fullName>
    </submittedName>
</protein>
<feature type="domain" description="Protein kinase" evidence="12">
    <location>
        <begin position="519"/>
        <end position="749"/>
    </location>
</feature>
<dbReference type="InterPro" id="IPR011009">
    <property type="entry name" value="Kinase-like_dom_sf"/>
</dbReference>
<dbReference type="FunFam" id="3.80.10.10:FF:000542">
    <property type="entry name" value="Leucine-rich repeat protein kinase family protein"/>
    <property type="match status" value="1"/>
</dbReference>
<evidence type="ECO:0000256" key="8">
    <source>
        <dbReference type="ARBA" id="ARBA00023180"/>
    </source>
</evidence>
<evidence type="ECO:0000256" key="5">
    <source>
        <dbReference type="ARBA" id="ARBA00022737"/>
    </source>
</evidence>
<keyword evidence="2" id="KW-0433">Leucine-rich repeat</keyword>
<proteinExistence type="predicted"/>
<evidence type="ECO:0000256" key="11">
    <source>
        <dbReference type="SAM" id="SignalP"/>
    </source>
</evidence>
<evidence type="ECO:0000256" key="7">
    <source>
        <dbReference type="ARBA" id="ARBA00023136"/>
    </source>
</evidence>
<dbReference type="Proteomes" id="UP000585474">
    <property type="component" value="Unassembled WGS sequence"/>
</dbReference>
<keyword evidence="6 10" id="KW-1133">Transmembrane helix</keyword>
<feature type="transmembrane region" description="Helical" evidence="10">
    <location>
        <begin position="447"/>
        <end position="470"/>
    </location>
</feature>
<feature type="binding site" evidence="9">
    <location>
        <position position="547"/>
    </location>
    <ligand>
        <name>ATP</name>
        <dbReference type="ChEBI" id="CHEBI:30616"/>
    </ligand>
</feature>
<accession>A0A7J0F8Y1</accession>
<dbReference type="InterPro" id="IPR032675">
    <property type="entry name" value="LRR_dom_sf"/>
</dbReference>
<keyword evidence="14" id="KW-1185">Reference proteome</keyword>
<dbReference type="InterPro" id="IPR000719">
    <property type="entry name" value="Prot_kinase_dom"/>
</dbReference>
<keyword evidence="3 10" id="KW-0812">Transmembrane</keyword>
<gene>
    <name evidence="13" type="ORF">Acr_10g0000340</name>
</gene>
<dbReference type="Pfam" id="PF07714">
    <property type="entry name" value="PK_Tyr_Ser-Thr"/>
    <property type="match status" value="1"/>
</dbReference>